<gene>
    <name evidence="2" type="ORF">BQ2448_6675</name>
</gene>
<dbReference type="AlphaFoldDB" id="A0A238FQG8"/>
<reference evidence="3" key="1">
    <citation type="submission" date="2016-09" db="EMBL/GenBank/DDBJ databases">
        <authorList>
            <person name="Jeantristanb JTB J.-T."/>
            <person name="Ricardo R."/>
        </authorList>
    </citation>
    <scope>NUCLEOTIDE SEQUENCE [LARGE SCALE GENOMIC DNA]</scope>
</reference>
<evidence type="ECO:0000313" key="2">
    <source>
        <dbReference type="EMBL" id="SCV74243.1"/>
    </source>
</evidence>
<name>A0A238FQG8_9BASI</name>
<feature type="compositionally biased region" description="Low complexity" evidence="1">
    <location>
        <begin position="154"/>
        <end position="170"/>
    </location>
</feature>
<evidence type="ECO:0000313" key="3">
    <source>
        <dbReference type="Proteomes" id="UP000198372"/>
    </source>
</evidence>
<evidence type="ECO:0000256" key="1">
    <source>
        <dbReference type="SAM" id="MobiDB-lite"/>
    </source>
</evidence>
<keyword evidence="3" id="KW-1185">Reference proteome</keyword>
<protein>
    <submittedName>
        <fullName evidence="2">BQ2448_6675 protein</fullName>
    </submittedName>
</protein>
<organism evidence="2 3">
    <name type="scientific">Microbotryum intermedium</name>
    <dbReference type="NCBI Taxonomy" id="269621"/>
    <lineage>
        <taxon>Eukaryota</taxon>
        <taxon>Fungi</taxon>
        <taxon>Dikarya</taxon>
        <taxon>Basidiomycota</taxon>
        <taxon>Pucciniomycotina</taxon>
        <taxon>Microbotryomycetes</taxon>
        <taxon>Microbotryales</taxon>
        <taxon>Microbotryaceae</taxon>
        <taxon>Microbotryum</taxon>
    </lineage>
</organism>
<dbReference type="OrthoDB" id="10481853at2759"/>
<accession>A0A238FQG8</accession>
<dbReference type="Proteomes" id="UP000198372">
    <property type="component" value="Unassembled WGS sequence"/>
</dbReference>
<proteinExistence type="predicted"/>
<feature type="region of interest" description="Disordered" evidence="1">
    <location>
        <begin position="119"/>
        <end position="170"/>
    </location>
</feature>
<dbReference type="EMBL" id="FMSP01000020">
    <property type="protein sequence ID" value="SCV74243.1"/>
    <property type="molecule type" value="Genomic_DNA"/>
</dbReference>
<sequence length="210" mass="21348">MLALAPSLASALSIASPSLYTCQLTGYQVQCANGPCNIHLRDASSQQEIWSKTNVPSGTFTISWEPNVPAVSGVIAKNNPIVSNSDASGVSANNDATVVASGSSDCNIIGGDDSAHIGGSGAPFTLPTGTNQDNYDSSEDSSDSEYVHGDSNLLSSSGQSRTLQSSTSSYGSNYHASSATSLSATPSMVLKGSLVVIVMTSMIFGAALLA</sequence>